<organism evidence="1 2">
    <name type="scientific">Clonostachys rhizophaga</name>
    <dbReference type="NCBI Taxonomy" id="160324"/>
    <lineage>
        <taxon>Eukaryota</taxon>
        <taxon>Fungi</taxon>
        <taxon>Dikarya</taxon>
        <taxon>Ascomycota</taxon>
        <taxon>Pezizomycotina</taxon>
        <taxon>Sordariomycetes</taxon>
        <taxon>Hypocreomycetidae</taxon>
        <taxon>Hypocreales</taxon>
        <taxon>Bionectriaceae</taxon>
        <taxon>Clonostachys</taxon>
    </lineage>
</organism>
<dbReference type="AlphaFoldDB" id="A0A9N9YY20"/>
<evidence type="ECO:0000313" key="1">
    <source>
        <dbReference type="EMBL" id="CAH0041323.1"/>
    </source>
</evidence>
<name>A0A9N9YY20_9HYPO</name>
<dbReference type="EMBL" id="CABFNQ020000763">
    <property type="protein sequence ID" value="CAH0041323.1"/>
    <property type="molecule type" value="Genomic_DNA"/>
</dbReference>
<evidence type="ECO:0000313" key="2">
    <source>
        <dbReference type="Proteomes" id="UP000696573"/>
    </source>
</evidence>
<sequence length="172" mass="17132">MFQLHRSGLQGIVRLRPGCAGSVLAGLTICTVGIRLAVPWGADTVALSIALGAGSTVCLTNWTVGIANAEICEGNTDAIFVAFGSLATVKAGLALLGHTGLLWSAITVNLADGILETAITVDAGLTIGTVCTALAGIGGKGDTGTGIADLTSTTVCTGSAPLEILIQRTVAR</sequence>
<reference evidence="1" key="1">
    <citation type="submission" date="2021-10" db="EMBL/GenBank/DDBJ databases">
        <authorList>
            <person name="Piombo E."/>
        </authorList>
    </citation>
    <scope>NUCLEOTIDE SEQUENCE</scope>
</reference>
<proteinExistence type="predicted"/>
<comment type="caution">
    <text evidence="1">The sequence shown here is derived from an EMBL/GenBank/DDBJ whole genome shotgun (WGS) entry which is preliminary data.</text>
</comment>
<gene>
    <name evidence="1" type="ORF">CRHIZ90672A_00009009</name>
</gene>
<keyword evidence="2" id="KW-1185">Reference proteome</keyword>
<dbReference type="Proteomes" id="UP000696573">
    <property type="component" value="Unassembled WGS sequence"/>
</dbReference>
<accession>A0A9N9YY20</accession>
<protein>
    <submittedName>
        <fullName evidence="1">Uncharacterized protein</fullName>
    </submittedName>
</protein>